<feature type="transmembrane region" description="Helical" evidence="7">
    <location>
        <begin position="237"/>
        <end position="256"/>
    </location>
</feature>
<dbReference type="InterPro" id="IPR017452">
    <property type="entry name" value="GPCR_Rhodpsn_7TM"/>
</dbReference>
<dbReference type="InParanoid" id="A7S7Y4"/>
<dbReference type="PANTHER" id="PTHR22750">
    <property type="entry name" value="G-PROTEIN COUPLED RECEPTOR"/>
    <property type="match status" value="1"/>
</dbReference>
<dbReference type="AlphaFoldDB" id="A7S7Y4"/>
<feature type="transmembrane region" description="Helical" evidence="7">
    <location>
        <begin position="268"/>
        <end position="290"/>
    </location>
</feature>
<dbReference type="OMA" id="MITTEIM"/>
<feature type="transmembrane region" description="Helical" evidence="7">
    <location>
        <begin position="147"/>
        <end position="167"/>
    </location>
</feature>
<organism evidence="9 10">
    <name type="scientific">Nematostella vectensis</name>
    <name type="common">Starlet sea anemone</name>
    <dbReference type="NCBI Taxonomy" id="45351"/>
    <lineage>
        <taxon>Eukaryota</taxon>
        <taxon>Metazoa</taxon>
        <taxon>Cnidaria</taxon>
        <taxon>Anthozoa</taxon>
        <taxon>Hexacorallia</taxon>
        <taxon>Actiniaria</taxon>
        <taxon>Edwardsiidae</taxon>
        <taxon>Nematostella</taxon>
    </lineage>
</organism>
<dbReference type="EMBL" id="DS469595">
    <property type="protein sequence ID" value="EDO40155.1"/>
    <property type="molecule type" value="Genomic_DNA"/>
</dbReference>
<evidence type="ECO:0000256" key="6">
    <source>
        <dbReference type="RuleBase" id="RU000688"/>
    </source>
</evidence>
<feature type="transmembrane region" description="Helical" evidence="7">
    <location>
        <begin position="63"/>
        <end position="85"/>
    </location>
</feature>
<evidence type="ECO:0000256" key="7">
    <source>
        <dbReference type="SAM" id="Phobius"/>
    </source>
</evidence>
<keyword evidence="2" id="KW-1003">Cell membrane</keyword>
<proteinExistence type="inferred from homology"/>
<feature type="domain" description="G-protein coupled receptors family 1 profile" evidence="8">
    <location>
        <begin position="42"/>
        <end position="288"/>
    </location>
</feature>
<dbReference type="Pfam" id="PF00001">
    <property type="entry name" value="7tm_1"/>
    <property type="match status" value="1"/>
</dbReference>
<name>A7S7Y4_NEMVE</name>
<dbReference type="GO" id="GO:0004930">
    <property type="term" value="F:G protein-coupled receptor activity"/>
    <property type="evidence" value="ECO:0007669"/>
    <property type="project" value="UniProtKB-KW"/>
</dbReference>
<keyword evidence="4 7" id="KW-1133">Transmembrane helix</keyword>
<reference evidence="9 10" key="1">
    <citation type="journal article" date="2007" name="Science">
        <title>Sea anemone genome reveals ancestral eumetazoan gene repertoire and genomic organization.</title>
        <authorList>
            <person name="Putnam N.H."/>
            <person name="Srivastava M."/>
            <person name="Hellsten U."/>
            <person name="Dirks B."/>
            <person name="Chapman J."/>
            <person name="Salamov A."/>
            <person name="Terry A."/>
            <person name="Shapiro H."/>
            <person name="Lindquist E."/>
            <person name="Kapitonov V.V."/>
            <person name="Jurka J."/>
            <person name="Genikhovich G."/>
            <person name="Grigoriev I.V."/>
            <person name="Lucas S.M."/>
            <person name="Steele R.E."/>
            <person name="Finnerty J.R."/>
            <person name="Technau U."/>
            <person name="Martindale M.Q."/>
            <person name="Rokhsar D.S."/>
        </authorList>
    </citation>
    <scope>NUCLEOTIDE SEQUENCE [LARGE SCALE GENOMIC DNA]</scope>
    <source>
        <strain evidence="10">CH2 X CH6</strain>
    </source>
</reference>
<dbReference type="OrthoDB" id="9444602at2759"/>
<keyword evidence="10" id="KW-1185">Reference proteome</keyword>
<feature type="transmembrane region" description="Helical" evidence="7">
    <location>
        <begin position="302"/>
        <end position="318"/>
    </location>
</feature>
<dbReference type="Gene3D" id="1.20.1070.10">
    <property type="entry name" value="Rhodopsin 7-helix transmembrane proteins"/>
    <property type="match status" value="1"/>
</dbReference>
<keyword evidence="6" id="KW-0807">Transducer</keyword>
<evidence type="ECO:0000256" key="1">
    <source>
        <dbReference type="ARBA" id="ARBA00004651"/>
    </source>
</evidence>
<evidence type="ECO:0000256" key="3">
    <source>
        <dbReference type="ARBA" id="ARBA00022692"/>
    </source>
</evidence>
<sequence>MPYYNFSCYHFTKWVEEDQITQTEFAIIAVLNGVTILPAIILNALVLVSIWRTPALHTPAMVLLGNLALSDFAVGIIAQPVLAAWTALELRASERPHTYCDVATLYGITSTGLGAVSLFSITAVAVDRFLALHLHLRYKAIVTIKKAIVVCAVNWLFAVLSGVWWIIFGVNSFNVILCCVMGICAIIIMASYVNICNVVHQHRNQIQVVPAETSCIESCVPNVSSNIKYRKSVRTSLYIYFAFVLCYIPCFAAFLYYGITADNSRSGFFVKVTTTIVLMNSGINPAIYCWKMKELRCAVRSSAHLLGIFFLGSTLLIMKQKGWM</sequence>
<evidence type="ECO:0000256" key="4">
    <source>
        <dbReference type="ARBA" id="ARBA00022989"/>
    </source>
</evidence>
<evidence type="ECO:0000313" key="10">
    <source>
        <dbReference type="Proteomes" id="UP000001593"/>
    </source>
</evidence>
<accession>A7S7Y4</accession>
<keyword evidence="6" id="KW-0675">Receptor</keyword>
<dbReference type="KEGG" id="nve:5511885"/>
<feature type="transmembrane region" description="Helical" evidence="7">
    <location>
        <begin position="25"/>
        <end position="51"/>
    </location>
</feature>
<feature type="transmembrane region" description="Helical" evidence="7">
    <location>
        <begin position="105"/>
        <end position="126"/>
    </location>
</feature>
<evidence type="ECO:0000256" key="5">
    <source>
        <dbReference type="ARBA" id="ARBA00023136"/>
    </source>
</evidence>
<evidence type="ECO:0000259" key="8">
    <source>
        <dbReference type="PROSITE" id="PS50262"/>
    </source>
</evidence>
<comment type="similarity">
    <text evidence="6">Belongs to the G-protein coupled receptor 1 family.</text>
</comment>
<dbReference type="SUPFAM" id="SSF81321">
    <property type="entry name" value="Family A G protein-coupled receptor-like"/>
    <property type="match status" value="1"/>
</dbReference>
<dbReference type="HOGENOM" id="CLU_009579_14_1_1"/>
<keyword evidence="5 7" id="KW-0472">Membrane</keyword>
<gene>
    <name evidence="9" type="ORF">NEMVEDRAFT_v1g208176</name>
</gene>
<keyword evidence="6" id="KW-0297">G-protein coupled receptor</keyword>
<dbReference type="PROSITE" id="PS00237">
    <property type="entry name" value="G_PROTEIN_RECEP_F1_1"/>
    <property type="match status" value="1"/>
</dbReference>
<dbReference type="CDD" id="cd00637">
    <property type="entry name" value="7tm_classA_rhodopsin-like"/>
    <property type="match status" value="1"/>
</dbReference>
<feature type="transmembrane region" description="Helical" evidence="7">
    <location>
        <begin position="173"/>
        <end position="195"/>
    </location>
</feature>
<dbReference type="PhylomeDB" id="A7S7Y4"/>
<keyword evidence="3 6" id="KW-0812">Transmembrane</keyword>
<evidence type="ECO:0000313" key="9">
    <source>
        <dbReference type="EMBL" id="EDO40155.1"/>
    </source>
</evidence>
<dbReference type="GO" id="GO:0005886">
    <property type="term" value="C:plasma membrane"/>
    <property type="evidence" value="ECO:0007669"/>
    <property type="project" value="UniProtKB-SubCell"/>
</dbReference>
<dbReference type="PRINTS" id="PR00237">
    <property type="entry name" value="GPCRRHODOPSN"/>
</dbReference>
<evidence type="ECO:0000256" key="2">
    <source>
        <dbReference type="ARBA" id="ARBA00022475"/>
    </source>
</evidence>
<dbReference type="InterPro" id="IPR000276">
    <property type="entry name" value="GPCR_Rhodpsn"/>
</dbReference>
<dbReference type="PROSITE" id="PS50262">
    <property type="entry name" value="G_PROTEIN_RECEP_F1_2"/>
    <property type="match status" value="1"/>
</dbReference>
<dbReference type="Proteomes" id="UP000001593">
    <property type="component" value="Unassembled WGS sequence"/>
</dbReference>
<comment type="subcellular location">
    <subcellularLocation>
        <location evidence="1">Cell membrane</location>
        <topology evidence="1">Multi-pass membrane protein</topology>
    </subcellularLocation>
</comment>
<protein>
    <recommendedName>
        <fullName evidence="8">G-protein coupled receptors family 1 profile domain-containing protein</fullName>
    </recommendedName>
</protein>
<dbReference type="eggNOG" id="KOG3656">
    <property type="taxonomic scope" value="Eukaryota"/>
</dbReference>